<evidence type="ECO:0000313" key="3">
    <source>
        <dbReference type="EMBL" id="WAT91653.1"/>
    </source>
</evidence>
<dbReference type="RefSeq" id="WP_005483470.1">
    <property type="nucleotide sequence ID" value="NZ_CANUHV010000017.1"/>
</dbReference>
<dbReference type="PANTHER" id="PTHR45947:SF3">
    <property type="entry name" value="SULFOQUINOVOSYL TRANSFERASE SQD2"/>
    <property type="match status" value="1"/>
</dbReference>
<organism evidence="2 4">
    <name type="scientific">Vibrio parahaemolyticus</name>
    <dbReference type="NCBI Taxonomy" id="670"/>
    <lineage>
        <taxon>Bacteria</taxon>
        <taxon>Pseudomonadati</taxon>
        <taxon>Pseudomonadota</taxon>
        <taxon>Gammaproteobacteria</taxon>
        <taxon>Vibrionales</taxon>
        <taxon>Vibrionaceae</taxon>
        <taxon>Vibrio</taxon>
    </lineage>
</organism>
<dbReference type="EMBL" id="CP114194">
    <property type="protein sequence ID" value="WAT91653.1"/>
    <property type="molecule type" value="Genomic_DNA"/>
</dbReference>
<evidence type="ECO:0000313" key="4">
    <source>
        <dbReference type="Proteomes" id="UP000214596"/>
    </source>
</evidence>
<dbReference type="CDD" id="cd03801">
    <property type="entry name" value="GT4_PimA-like"/>
    <property type="match status" value="1"/>
</dbReference>
<feature type="domain" description="Glycosyl transferase family 1" evidence="1">
    <location>
        <begin position="191"/>
        <end position="336"/>
    </location>
</feature>
<dbReference type="PANTHER" id="PTHR45947">
    <property type="entry name" value="SULFOQUINOVOSYL TRANSFERASE SQD2"/>
    <property type="match status" value="1"/>
</dbReference>
<dbReference type="GO" id="GO:0016757">
    <property type="term" value="F:glycosyltransferase activity"/>
    <property type="evidence" value="ECO:0007669"/>
    <property type="project" value="InterPro"/>
</dbReference>
<reference evidence="2 4" key="1">
    <citation type="journal article" date="2017" name="Appl. Environ. Microbiol.">
        <title>Parallel evolution of two clades of a major Atlantic endemic Vibrio parahaemolyticus pathogen lineage by independent acquisition of related pathogenicity islands.</title>
        <authorList>
            <person name="Xu F."/>
            <person name="Gonzalez-Escalona N."/>
            <person name="Drees K.P."/>
            <person name="Sebra R.P."/>
            <person name="Cooper V.S."/>
            <person name="Jones S.H."/>
            <person name="Whistler C.A."/>
        </authorList>
    </citation>
    <scope>NUCLEOTIDE SEQUENCE [LARGE SCALE GENOMIC DNA]</scope>
    <source>
        <strain evidence="2 4">MAVP-3</strain>
    </source>
</reference>
<keyword evidence="2" id="KW-0808">Transferase</keyword>
<proteinExistence type="predicted"/>
<dbReference type="Proteomes" id="UP000214596">
    <property type="component" value="Unassembled WGS sequence"/>
</dbReference>
<evidence type="ECO:0000313" key="2">
    <source>
        <dbReference type="EMBL" id="OXE33879.1"/>
    </source>
</evidence>
<reference evidence="3" key="2">
    <citation type="submission" date="2022-12" db="EMBL/GenBank/DDBJ databases">
        <title>Vibrio parahaemolyticus become highly virulent by producing novel Tc toxins.</title>
        <authorList>
            <person name="Yang F."/>
            <person name="You Y."/>
            <person name="Lai Q."/>
            <person name="Xu L."/>
            <person name="Li F."/>
        </authorList>
    </citation>
    <scope>NUCLEOTIDE SEQUENCE</scope>
    <source>
        <strain evidence="3">Vp-HL-202005</strain>
    </source>
</reference>
<evidence type="ECO:0000259" key="1">
    <source>
        <dbReference type="Pfam" id="PF00534"/>
    </source>
</evidence>
<protein>
    <submittedName>
        <fullName evidence="2 3">Glycosyltransferase</fullName>
    </submittedName>
</protein>
<accession>A0A0L7UEV7</accession>
<dbReference type="InterPro" id="IPR050194">
    <property type="entry name" value="Glycosyltransferase_grp1"/>
</dbReference>
<gene>
    <name evidence="2" type="ORF">CA163_05190</name>
    <name evidence="3" type="ORF">O1Q84_07475</name>
</gene>
<dbReference type="STRING" id="670.ACZ92_08940"/>
<dbReference type="InterPro" id="IPR001296">
    <property type="entry name" value="Glyco_trans_1"/>
</dbReference>
<dbReference type="OrthoDB" id="9802525at2"/>
<dbReference type="GeneID" id="1188973"/>
<name>A0A0L7UEV7_VIBPH</name>
<dbReference type="EMBL" id="NIXT01000180">
    <property type="protein sequence ID" value="OXE33879.1"/>
    <property type="molecule type" value="Genomic_DNA"/>
</dbReference>
<dbReference type="Gene3D" id="3.40.50.2000">
    <property type="entry name" value="Glycogen Phosphorylase B"/>
    <property type="match status" value="2"/>
</dbReference>
<dbReference type="AlphaFoldDB" id="A0A0L7UEV7"/>
<dbReference type="Proteomes" id="UP001156560">
    <property type="component" value="Chromosome 1"/>
</dbReference>
<dbReference type="OMA" id="AGMCVII"/>
<dbReference type="Pfam" id="PF00534">
    <property type="entry name" value="Glycos_transf_1"/>
    <property type="match status" value="1"/>
</dbReference>
<sequence>MKRVLMFDAIPMQGGSKIANAELLKQCNKLNVVGYLVTTKPEHWTPLLEDTPRIQILNIKAAPFCSTHGLIYWLMNAFYLIQLLKVCMKLPKIDWYLGLSCPSNDMPLYLMRLFSRKPVVQMIHGPVGVARSSGYCLVKASAIYYLSNTRESLINALQAYLKTPKPATERYWSTLNASTFVNGLSRERWPKQANPISNRVFWAASLLKWKNVDLLLDALTLENTTTIQSTICYIKPNVPGVEYSTPDFNTKGVDWYESPNNLNELRAQCGVFVSTSVNEPFGLSILEALASGMCVVIPHDDSYWDRVLTHGKNCIKYTPNNAASLHNAIRLLNESPWMKVTMGLEALNVAQLYSAERCYMPIAQYLCSEHAPTSHHGAKARNNVKGYDHV</sequence>
<dbReference type="SUPFAM" id="SSF53756">
    <property type="entry name" value="UDP-Glycosyltransferase/glycogen phosphorylase"/>
    <property type="match status" value="1"/>
</dbReference>